<sequence>MIRAEDAARVLELDRQKAARLLAGWHNQGVVRRVAHGLYVPVQPTALGKSQVLDDPWILVPELYEPGYVGGWSALEHWELTEQLFRSICVLTNKRTLTGEAKHQGVGFFIDHIPESRLFGTKTVWRGRIKVQVSDPHKTVLDILDDPFIGAGLQHSMDVIATYKKEYASTSDRETLLGYADKFESGALFKKLGFVAEYLGFESWFIDACRKRLTQGYAYLDRKAKNAKLMTRWRLWVPKDYAIND</sequence>
<proteinExistence type="predicted"/>
<evidence type="ECO:0000313" key="1">
    <source>
        <dbReference type="EMBL" id="QIB65164.1"/>
    </source>
</evidence>
<dbReference type="KEGG" id="kim:G3T16_06850"/>
<organism evidence="1 2">
    <name type="scientific">Kineobactrum salinum</name>
    <dbReference type="NCBI Taxonomy" id="2708301"/>
    <lineage>
        <taxon>Bacteria</taxon>
        <taxon>Pseudomonadati</taxon>
        <taxon>Pseudomonadota</taxon>
        <taxon>Gammaproteobacteria</taxon>
        <taxon>Cellvibrionales</taxon>
        <taxon>Halieaceae</taxon>
        <taxon>Kineobactrum</taxon>
    </lineage>
</organism>
<dbReference type="EMBL" id="CP048711">
    <property type="protein sequence ID" value="QIB65164.1"/>
    <property type="molecule type" value="Genomic_DNA"/>
</dbReference>
<dbReference type="Proteomes" id="UP000477680">
    <property type="component" value="Chromosome"/>
</dbReference>
<reference evidence="1 2" key="1">
    <citation type="submission" date="2020-02" db="EMBL/GenBank/DDBJ databases">
        <title>Genome sequencing for Kineobactrum sp. M2.</title>
        <authorList>
            <person name="Park S.-J."/>
        </authorList>
    </citation>
    <scope>NUCLEOTIDE SEQUENCE [LARGE SCALE GENOMIC DNA]</scope>
    <source>
        <strain evidence="1 2">M2</strain>
    </source>
</reference>
<gene>
    <name evidence="1" type="ORF">G3T16_06850</name>
</gene>
<name>A0A6C0U6T4_9GAMM</name>
<keyword evidence="2" id="KW-1185">Reference proteome</keyword>
<dbReference type="AlphaFoldDB" id="A0A6C0U6T4"/>
<accession>A0A6C0U6T4</accession>
<protein>
    <recommendedName>
        <fullName evidence="3">AbiEi antitoxin C-terminal domain-containing protein</fullName>
    </recommendedName>
</protein>
<dbReference type="RefSeq" id="WP_163494404.1">
    <property type="nucleotide sequence ID" value="NZ_CP048711.1"/>
</dbReference>
<evidence type="ECO:0008006" key="3">
    <source>
        <dbReference type="Google" id="ProtNLM"/>
    </source>
</evidence>
<evidence type="ECO:0000313" key="2">
    <source>
        <dbReference type="Proteomes" id="UP000477680"/>
    </source>
</evidence>